<accession>A0A5C6BZ38</accession>
<evidence type="ECO:0000256" key="6">
    <source>
        <dbReference type="ARBA" id="ARBA00049628"/>
    </source>
</evidence>
<name>A0A5C6BZ38_9BACT</name>
<evidence type="ECO:0000256" key="3">
    <source>
        <dbReference type="ARBA" id="ARBA00023315"/>
    </source>
</evidence>
<evidence type="ECO:0000313" key="9">
    <source>
        <dbReference type="Proteomes" id="UP000316304"/>
    </source>
</evidence>
<evidence type="ECO:0000256" key="4">
    <source>
        <dbReference type="ARBA" id="ARBA00048247"/>
    </source>
</evidence>
<evidence type="ECO:0000313" key="8">
    <source>
        <dbReference type="EMBL" id="TWU17118.1"/>
    </source>
</evidence>
<dbReference type="InterPro" id="IPR005835">
    <property type="entry name" value="NTP_transferase_dom"/>
</dbReference>
<keyword evidence="2" id="KW-0548">Nucleotidyltransferase</keyword>
<feature type="domain" description="Nucleotidyl transferase" evidence="7">
    <location>
        <begin position="172"/>
        <end position="383"/>
    </location>
</feature>
<dbReference type="EMBL" id="SJPT01000015">
    <property type="protein sequence ID" value="TWU17118.1"/>
    <property type="molecule type" value="Genomic_DNA"/>
</dbReference>
<dbReference type="Pfam" id="PF00483">
    <property type="entry name" value="NTP_transferase"/>
    <property type="match status" value="1"/>
</dbReference>
<evidence type="ECO:0000256" key="2">
    <source>
        <dbReference type="ARBA" id="ARBA00022695"/>
    </source>
</evidence>
<dbReference type="AlphaFoldDB" id="A0A5C6BZ38"/>
<dbReference type="PANTHER" id="PTHR43584:SF3">
    <property type="entry name" value="BIFUNCTIONAL PROTEIN GLMU"/>
    <property type="match status" value="1"/>
</dbReference>
<dbReference type="GO" id="GO:0019134">
    <property type="term" value="F:glucosamine-1-phosphate N-acetyltransferase activity"/>
    <property type="evidence" value="ECO:0007669"/>
    <property type="project" value="UniProtKB-EC"/>
</dbReference>
<dbReference type="Proteomes" id="UP000316304">
    <property type="component" value="Unassembled WGS sequence"/>
</dbReference>
<proteinExistence type="predicted"/>
<dbReference type="InterPro" id="IPR050065">
    <property type="entry name" value="GlmU-like"/>
</dbReference>
<comment type="caution">
    <text evidence="8">The sequence shown here is derived from an EMBL/GenBank/DDBJ whole genome shotgun (WGS) entry which is preliminary data.</text>
</comment>
<evidence type="ECO:0000256" key="5">
    <source>
        <dbReference type="ARBA" id="ARBA00048493"/>
    </source>
</evidence>
<keyword evidence="1" id="KW-0808">Transferase</keyword>
<keyword evidence="3" id="KW-0012">Acyltransferase</keyword>
<dbReference type="GO" id="GO:0003977">
    <property type="term" value="F:UDP-N-acetylglucosamine diphosphorylase activity"/>
    <property type="evidence" value="ECO:0007669"/>
    <property type="project" value="UniProtKB-EC"/>
</dbReference>
<protein>
    <submittedName>
        <fullName evidence="8">Bifunctional protein GlmU</fullName>
    </submittedName>
</protein>
<dbReference type="PANTHER" id="PTHR43584">
    <property type="entry name" value="NUCLEOTIDYL TRANSFERASE"/>
    <property type="match status" value="1"/>
</dbReference>
<evidence type="ECO:0000256" key="1">
    <source>
        <dbReference type="ARBA" id="ARBA00022679"/>
    </source>
</evidence>
<gene>
    <name evidence="8" type="primary">glmU_3</name>
    <name evidence="8" type="ORF">Pla52o_54560</name>
</gene>
<comment type="catalytic activity">
    <reaction evidence="4">
        <text>alpha-D-glucosamine 1-phosphate + acetyl-CoA = N-acetyl-alpha-D-glucosamine 1-phosphate + CoA + H(+)</text>
        <dbReference type="Rhea" id="RHEA:13725"/>
        <dbReference type="ChEBI" id="CHEBI:15378"/>
        <dbReference type="ChEBI" id="CHEBI:57287"/>
        <dbReference type="ChEBI" id="CHEBI:57288"/>
        <dbReference type="ChEBI" id="CHEBI:57776"/>
        <dbReference type="ChEBI" id="CHEBI:58516"/>
        <dbReference type="EC" id="2.3.1.157"/>
    </reaction>
</comment>
<evidence type="ECO:0000259" key="7">
    <source>
        <dbReference type="Pfam" id="PF00483"/>
    </source>
</evidence>
<organism evidence="8 9">
    <name type="scientific">Novipirellula galeiformis</name>
    <dbReference type="NCBI Taxonomy" id="2528004"/>
    <lineage>
        <taxon>Bacteria</taxon>
        <taxon>Pseudomonadati</taxon>
        <taxon>Planctomycetota</taxon>
        <taxon>Planctomycetia</taxon>
        <taxon>Pirellulales</taxon>
        <taxon>Pirellulaceae</taxon>
        <taxon>Novipirellula</taxon>
    </lineage>
</organism>
<dbReference type="Gene3D" id="3.90.550.10">
    <property type="entry name" value="Spore Coat Polysaccharide Biosynthesis Protein SpsA, Chain A"/>
    <property type="match status" value="1"/>
</dbReference>
<dbReference type="InterPro" id="IPR029044">
    <property type="entry name" value="Nucleotide-diphossugar_trans"/>
</dbReference>
<keyword evidence="9" id="KW-1185">Reference proteome</keyword>
<comment type="function">
    <text evidence="6">Catalyzes the last two sequential reactions in the de novo biosynthetic pathway for UDP-N-acetylglucosamine (UDP-GlcNAc). The C-terminal domain catalyzes the transfer of acetyl group from acetyl coenzyme A to glucosamine-1-phosphate (GlcN-1-P) to produce N-acetylglucosamine-1-phosphate (GlcNAc-1-P), which is converted into UDP-GlcNAc by the transfer of uridine 5-monophosphate (from uridine 5-triphosphate), a reaction catalyzed by the N-terminal domain.</text>
</comment>
<dbReference type="CDD" id="cd02540">
    <property type="entry name" value="GT2_GlmU_N_bac"/>
    <property type="match status" value="1"/>
</dbReference>
<comment type="catalytic activity">
    <reaction evidence="5">
        <text>N-acetyl-alpha-D-glucosamine 1-phosphate + UTP + H(+) = UDP-N-acetyl-alpha-D-glucosamine + diphosphate</text>
        <dbReference type="Rhea" id="RHEA:13509"/>
        <dbReference type="ChEBI" id="CHEBI:15378"/>
        <dbReference type="ChEBI" id="CHEBI:33019"/>
        <dbReference type="ChEBI" id="CHEBI:46398"/>
        <dbReference type="ChEBI" id="CHEBI:57705"/>
        <dbReference type="ChEBI" id="CHEBI:57776"/>
        <dbReference type="EC" id="2.7.7.23"/>
    </reaction>
</comment>
<reference evidence="8 9" key="1">
    <citation type="submission" date="2019-02" db="EMBL/GenBank/DDBJ databases">
        <title>Deep-cultivation of Planctomycetes and their phenomic and genomic characterization uncovers novel biology.</title>
        <authorList>
            <person name="Wiegand S."/>
            <person name="Jogler M."/>
            <person name="Boedeker C."/>
            <person name="Pinto D."/>
            <person name="Vollmers J."/>
            <person name="Rivas-Marin E."/>
            <person name="Kohn T."/>
            <person name="Peeters S.H."/>
            <person name="Heuer A."/>
            <person name="Rast P."/>
            <person name="Oberbeckmann S."/>
            <person name="Bunk B."/>
            <person name="Jeske O."/>
            <person name="Meyerdierks A."/>
            <person name="Storesund J.E."/>
            <person name="Kallscheuer N."/>
            <person name="Luecker S."/>
            <person name="Lage O.M."/>
            <person name="Pohl T."/>
            <person name="Merkel B.J."/>
            <person name="Hornburger P."/>
            <person name="Mueller R.-W."/>
            <person name="Bruemmer F."/>
            <person name="Labrenz M."/>
            <person name="Spormann A.M."/>
            <person name="Op Den Camp H."/>
            <person name="Overmann J."/>
            <person name="Amann R."/>
            <person name="Jetten M.S.M."/>
            <person name="Mascher T."/>
            <person name="Medema M.H."/>
            <person name="Devos D.P."/>
            <person name="Kaster A.-K."/>
            <person name="Ovreas L."/>
            <person name="Rohde M."/>
            <person name="Galperin M.Y."/>
            <person name="Jogler C."/>
        </authorList>
    </citation>
    <scope>NUCLEOTIDE SEQUENCE [LARGE SCALE GENOMIC DNA]</scope>
    <source>
        <strain evidence="8 9">Pla52o</strain>
    </source>
</reference>
<sequence>MEAPFIHQAVCNRWGLQANGYGTPPKVLVKQAAGKPASVTRRDVLSDVPPPLRRDCCKGELADGGIANVDRGLVNGVSSWRERKTSTKIVRVKFPSAKNANGSFRNRLVGLATTCDHVCRRQFAYRKSRWGPVRAGTVVQTTKSPPNPPKSPIFMSESTNAPTSNDSDEPCAIVLAAGKGTRMKSALPKVLCQVVDRAMIHFVLDALEKAGVKRQIIVVGYEADAVKKELSTRGGNIEYALQEEQLGTGHAVQICRSALVNQTGPTIVVAGDSPLIQATSLKKCLDHFRETKPALLLGTLEKDNPEGLGRIVRDASGAFTGIVEHKDASDAELKINEVNMSTYFFNTPDLLDALTKLSNDNAQNEYYLTDTAKLLCQAGRPVEAIPVLQPCESLSINNTDELKQVDETMRSMGYA</sequence>
<dbReference type="SUPFAM" id="SSF53448">
    <property type="entry name" value="Nucleotide-diphospho-sugar transferases"/>
    <property type="match status" value="1"/>
</dbReference>